<dbReference type="EMBL" id="RJJR01000020">
    <property type="protein sequence ID" value="RNI33440.1"/>
    <property type="molecule type" value="Genomic_DNA"/>
</dbReference>
<evidence type="ECO:0000256" key="1">
    <source>
        <dbReference type="SAM" id="Phobius"/>
    </source>
</evidence>
<keyword evidence="1" id="KW-1133">Transmembrane helix</keyword>
<reference evidence="2 3" key="1">
    <citation type="submission" date="2018-11" db="EMBL/GenBank/DDBJ databases">
        <title>Draft genome sequence of Ferruginibacter sp. BO-59.</title>
        <authorList>
            <person name="Im W.T."/>
        </authorList>
    </citation>
    <scope>NUCLEOTIDE SEQUENCE [LARGE SCALE GENOMIC DNA]</scope>
    <source>
        <strain evidence="2 3">BO-59</strain>
    </source>
</reference>
<keyword evidence="3" id="KW-1185">Reference proteome</keyword>
<dbReference type="SUPFAM" id="SSF63829">
    <property type="entry name" value="Calcium-dependent phosphotriesterase"/>
    <property type="match status" value="2"/>
</dbReference>
<accession>A0A3M9N6L0</accession>
<dbReference type="AlphaFoldDB" id="A0A3M9N6L0"/>
<evidence type="ECO:0000313" key="2">
    <source>
        <dbReference type="EMBL" id="RNI33440.1"/>
    </source>
</evidence>
<sequence>MKIDDGDIAEKLESNSGAAFQNRLSNAHAQVWKPAPGQNAVALPQLWLFVAIFLVYHRFFTKFKLLMRRIIGIILPFILLLTRANGQNLFPVKVEGCEVSRFCLDCGDPKATYDEESFDQIIKAINTKYNFKGASGQIALQVLVDSSGKGCVLSHNDASKNAVTLDLVQYLNQCKWRAAIEDNKPVASSINIVFELVNDQLSGKIKRVDLEAFSDNMRNPGTPEVYNKTYHYESPSLGSYEITVWQKENSDLPNDMGQHCVADKNDDIWYGTYGGFVKFDGKKMTRLNEKNSPFKAKESISEMAVDRNNNKWVATGDSLYRFDNKKWSTFLVPGRKAIGAFGISCNDFGETFICSDSGLIIIKNDKATILTKKEIKELPSNHIFYAFRDLMERLWIGTFKGAVMIDKNNKVTTFNQSETPLKETTITDAVQDENGNIYFALYAYIHSDQRDRPEEGFARLSKDGKWSHYNDINSGLPADHVNSLWYDKFEEVLWIGTNEAGLVRYDLKDGWENYHNKNSEVPSSYVFQITQDSKGNLYVATFNGMMKIARNK</sequence>
<feature type="transmembrane region" description="Helical" evidence="1">
    <location>
        <begin position="66"/>
        <end position="84"/>
    </location>
</feature>
<feature type="transmembrane region" description="Helical" evidence="1">
    <location>
        <begin position="41"/>
        <end position="59"/>
    </location>
</feature>
<dbReference type="Proteomes" id="UP000267223">
    <property type="component" value="Unassembled WGS sequence"/>
</dbReference>
<gene>
    <name evidence="2" type="ORF">EFY79_19130</name>
</gene>
<evidence type="ECO:0008006" key="4">
    <source>
        <dbReference type="Google" id="ProtNLM"/>
    </source>
</evidence>
<dbReference type="Gene3D" id="2.130.10.10">
    <property type="entry name" value="YVTN repeat-like/Quinoprotein amine dehydrogenase"/>
    <property type="match status" value="2"/>
</dbReference>
<protein>
    <recommendedName>
        <fullName evidence="4">Two component regulator propeller</fullName>
    </recommendedName>
</protein>
<name>A0A3M9N6L0_9BACT</name>
<dbReference type="Pfam" id="PF07494">
    <property type="entry name" value="Reg_prop"/>
    <property type="match status" value="1"/>
</dbReference>
<dbReference type="InterPro" id="IPR011110">
    <property type="entry name" value="Reg_prop"/>
</dbReference>
<dbReference type="InterPro" id="IPR015943">
    <property type="entry name" value="WD40/YVTN_repeat-like_dom_sf"/>
</dbReference>
<comment type="caution">
    <text evidence="2">The sequence shown here is derived from an EMBL/GenBank/DDBJ whole genome shotgun (WGS) entry which is preliminary data.</text>
</comment>
<keyword evidence="1" id="KW-0812">Transmembrane</keyword>
<organism evidence="2 3">
    <name type="scientific">Hanamia caeni</name>
    <dbReference type="NCBI Taxonomy" id="2294116"/>
    <lineage>
        <taxon>Bacteria</taxon>
        <taxon>Pseudomonadati</taxon>
        <taxon>Bacteroidota</taxon>
        <taxon>Chitinophagia</taxon>
        <taxon>Chitinophagales</taxon>
        <taxon>Chitinophagaceae</taxon>
        <taxon>Hanamia</taxon>
    </lineage>
</organism>
<keyword evidence="1" id="KW-0472">Membrane</keyword>
<proteinExistence type="predicted"/>
<evidence type="ECO:0000313" key="3">
    <source>
        <dbReference type="Proteomes" id="UP000267223"/>
    </source>
</evidence>